<reference evidence="2 3" key="1">
    <citation type="submission" date="2016-04" db="EMBL/GenBank/DDBJ databases">
        <title>ATOL: Assembling a taxonomically balanced genome-scale reconstruction of the evolutionary history of the Enterobacteriaceae.</title>
        <authorList>
            <person name="Plunkett G.III."/>
            <person name="Neeno-Eckwall E.C."/>
            <person name="Glasner J.D."/>
            <person name="Perna N.T."/>
        </authorList>
    </citation>
    <scope>NUCLEOTIDE SEQUENCE [LARGE SCALE GENOMIC DNA]</scope>
    <source>
        <strain evidence="2 3">ATCC 12841</strain>
    </source>
</reference>
<evidence type="ECO:0000259" key="1">
    <source>
        <dbReference type="Pfam" id="PF17399"/>
    </source>
</evidence>
<dbReference type="EMBL" id="LXEX01000038">
    <property type="protein sequence ID" value="OAT58617.1"/>
    <property type="molecule type" value="Genomic_DNA"/>
</dbReference>
<feature type="domain" description="DUF5405" evidence="1">
    <location>
        <begin position="14"/>
        <end position="95"/>
    </location>
</feature>
<gene>
    <name evidence="2" type="ORF">M993_02739</name>
</gene>
<protein>
    <recommendedName>
        <fullName evidence="1">DUF5405 domain-containing protein</fullName>
    </recommendedName>
</protein>
<comment type="caution">
    <text evidence="2">The sequence shown here is derived from an EMBL/GenBank/DDBJ whole genome shotgun (WGS) entry which is preliminary data.</text>
</comment>
<sequence>MAKTFNWVFINNWFAVAKCNDSSFILSDIRMDKETKENNYPVRAVYSNKLTLIADITNLCVKRGIYLKTIQTPSELMRESHHFNELSQQALIQLENK</sequence>
<dbReference type="Pfam" id="PF17399">
    <property type="entry name" value="DUF5405"/>
    <property type="match status" value="1"/>
</dbReference>
<evidence type="ECO:0000313" key="2">
    <source>
        <dbReference type="EMBL" id="OAT58617.1"/>
    </source>
</evidence>
<evidence type="ECO:0000313" key="3">
    <source>
        <dbReference type="Proteomes" id="UP000078431"/>
    </source>
</evidence>
<keyword evidence="3" id="KW-1185">Reference proteome</keyword>
<organism evidence="2 3">
    <name type="scientific">Obesumbacterium proteus ATCC 12841</name>
    <dbReference type="NCBI Taxonomy" id="1354268"/>
    <lineage>
        <taxon>Bacteria</taxon>
        <taxon>Pseudomonadati</taxon>
        <taxon>Pseudomonadota</taxon>
        <taxon>Gammaproteobacteria</taxon>
        <taxon>Enterobacterales</taxon>
        <taxon>Hafniaceae</taxon>
        <taxon>Obesumbacterium</taxon>
    </lineage>
</organism>
<dbReference type="InterPro" id="IPR035404">
    <property type="entry name" value="DUF5405"/>
</dbReference>
<dbReference type="Proteomes" id="UP000078431">
    <property type="component" value="Unassembled WGS sequence"/>
</dbReference>
<dbReference type="RefSeq" id="WP_061553149.1">
    <property type="nucleotide sequence ID" value="NZ_LXEX01000038.1"/>
</dbReference>
<dbReference type="AlphaFoldDB" id="A0AA91EI26"/>
<accession>A0AA91EI26</accession>
<name>A0AA91EI26_9GAMM</name>
<proteinExistence type="predicted"/>